<gene>
    <name evidence="2" type="ORF">GCM10022402_44980</name>
</gene>
<organism evidence="2 3">
    <name type="scientific">Salinactinospora qingdaonensis</name>
    <dbReference type="NCBI Taxonomy" id="702744"/>
    <lineage>
        <taxon>Bacteria</taxon>
        <taxon>Bacillati</taxon>
        <taxon>Actinomycetota</taxon>
        <taxon>Actinomycetes</taxon>
        <taxon>Streptosporangiales</taxon>
        <taxon>Nocardiopsidaceae</taxon>
        <taxon>Salinactinospora</taxon>
    </lineage>
</organism>
<sequence length="88" mass="10140">MSVWTEDELRRIGADRELRVASERPDGTLRPYPTIWDVRSGEAIYIRSAYGVDSGWFRRAKTAGAGRINAERHRARRRVQSRRPGGAW</sequence>
<evidence type="ECO:0000313" key="3">
    <source>
        <dbReference type="Proteomes" id="UP001500908"/>
    </source>
</evidence>
<keyword evidence="3" id="KW-1185">Reference proteome</keyword>
<evidence type="ECO:0000313" key="2">
    <source>
        <dbReference type="EMBL" id="GAA3762364.1"/>
    </source>
</evidence>
<dbReference type="InterPro" id="IPR016888">
    <property type="entry name" value="UCP028498"/>
</dbReference>
<name>A0ABP7GHF3_9ACTN</name>
<dbReference type="Pfam" id="PF10012">
    <property type="entry name" value="DUF2255"/>
    <property type="match status" value="1"/>
</dbReference>
<accession>A0ABP7GHF3</accession>
<protein>
    <recommendedName>
        <fullName evidence="4">DUF2255 family protein</fullName>
    </recommendedName>
</protein>
<reference evidence="3" key="1">
    <citation type="journal article" date="2019" name="Int. J. Syst. Evol. Microbiol.">
        <title>The Global Catalogue of Microorganisms (GCM) 10K type strain sequencing project: providing services to taxonomists for standard genome sequencing and annotation.</title>
        <authorList>
            <consortium name="The Broad Institute Genomics Platform"/>
            <consortium name="The Broad Institute Genome Sequencing Center for Infectious Disease"/>
            <person name="Wu L."/>
            <person name="Ma J."/>
        </authorList>
    </citation>
    <scope>NUCLEOTIDE SEQUENCE [LARGE SCALE GENOMIC DNA]</scope>
    <source>
        <strain evidence="3">JCM 17137</strain>
    </source>
</reference>
<evidence type="ECO:0000256" key="1">
    <source>
        <dbReference type="SAM" id="MobiDB-lite"/>
    </source>
</evidence>
<proteinExistence type="predicted"/>
<feature type="region of interest" description="Disordered" evidence="1">
    <location>
        <begin position="67"/>
        <end position="88"/>
    </location>
</feature>
<dbReference type="RefSeq" id="WP_344976100.1">
    <property type="nucleotide sequence ID" value="NZ_BAABDD010000035.1"/>
</dbReference>
<dbReference type="EMBL" id="BAABDD010000035">
    <property type="protein sequence ID" value="GAA3762364.1"/>
    <property type="molecule type" value="Genomic_DNA"/>
</dbReference>
<dbReference type="Proteomes" id="UP001500908">
    <property type="component" value="Unassembled WGS sequence"/>
</dbReference>
<evidence type="ECO:0008006" key="4">
    <source>
        <dbReference type="Google" id="ProtNLM"/>
    </source>
</evidence>
<comment type="caution">
    <text evidence="2">The sequence shown here is derived from an EMBL/GenBank/DDBJ whole genome shotgun (WGS) entry which is preliminary data.</text>
</comment>